<protein>
    <submittedName>
        <fullName evidence="2">Uncharacterized protein</fullName>
    </submittedName>
</protein>
<feature type="transmembrane region" description="Helical" evidence="1">
    <location>
        <begin position="285"/>
        <end position="308"/>
    </location>
</feature>
<feature type="transmembrane region" description="Helical" evidence="1">
    <location>
        <begin position="89"/>
        <end position="107"/>
    </location>
</feature>
<dbReference type="AlphaFoldDB" id="A0A2U3TML8"/>
<dbReference type="EMBL" id="MG602717">
    <property type="protein sequence ID" value="AWA82130.1"/>
    <property type="molecule type" value="Genomic_DNA"/>
</dbReference>
<organism evidence="2">
    <name type="scientific">Cantharellus cibarius</name>
    <name type="common">Chanterelle</name>
    <dbReference type="NCBI Taxonomy" id="36066"/>
    <lineage>
        <taxon>Eukaryota</taxon>
        <taxon>Fungi</taxon>
        <taxon>Dikarya</taxon>
        <taxon>Basidiomycota</taxon>
        <taxon>Agaricomycotina</taxon>
        <taxon>Agaricomycetes</taxon>
        <taxon>Cantharellales</taxon>
        <taxon>Hydnaceae</taxon>
        <taxon>Cantharellus</taxon>
    </lineage>
</organism>
<evidence type="ECO:0000256" key="1">
    <source>
        <dbReference type="SAM" id="Phobius"/>
    </source>
</evidence>
<geneLocation type="mitochondrion" evidence="2"/>
<feature type="transmembrane region" description="Helical" evidence="1">
    <location>
        <begin position="337"/>
        <end position="365"/>
    </location>
</feature>
<name>A0A2U3TML8_CANCI</name>
<keyword evidence="1" id="KW-0472">Membrane</keyword>
<keyword evidence="2" id="KW-0496">Mitochondrion</keyword>
<feature type="transmembrane region" description="Helical" evidence="1">
    <location>
        <begin position="26"/>
        <end position="48"/>
    </location>
</feature>
<proteinExistence type="predicted"/>
<feature type="transmembrane region" description="Helical" evidence="1">
    <location>
        <begin position="54"/>
        <end position="77"/>
    </location>
</feature>
<evidence type="ECO:0000313" key="2">
    <source>
        <dbReference type="EMBL" id="AWA82130.1"/>
    </source>
</evidence>
<keyword evidence="1" id="KW-1133">Transmembrane helix</keyword>
<sequence length="382" mass="42888">MRNINKYIYNVKHCIFAFINQKQLQFYASLIILLIISLSSAIILNFYIFRYTDVLTWVFWFTISLLLSSYIINNFSYSNIVIIRLAQKLLIYSLIFIILGYIIYLASSDVYCSSPSDNNNFQSTSTIETDINTKNVVSTLDNKSKSQIVEVSTDNQHYHFKLDKNMVNQTANIVKDVLTDYGSGLAKNASSGTAAGTAAAAYLKYSKGMPGIQRAIGLGGVSAITAASTKIGVEAANIMLNQNFKSNTSNNPEIPSPKDDQFNINSALESSEVINPLIELLRMSLTLNVFTLILVLILLILIFNRFIIRTNLETISKYLPNSFLKAQGWLNKTSDRFLLFMFIFISILLLFILSLNIIISSHIFINIGDYANDYVNSNLPLP</sequence>
<gene>
    <name evidence="2" type="primary">orf382</name>
</gene>
<keyword evidence="1" id="KW-0812">Transmembrane</keyword>
<reference evidence="2" key="1">
    <citation type="journal article" date="2018" name="Int. J. Biol. Macromol.">
        <title>Characterization of the mitochondrial genomes of three species in the ectomycorrhizal genus Cantharellus and phylogeny of Agaricomycetes.</title>
        <authorList>
            <person name="Li Q."/>
            <person name="Liao M."/>
            <person name="Yang M."/>
            <person name="Xiong C."/>
            <person name="Jin X."/>
            <person name="Chen Z."/>
            <person name="Huang W."/>
        </authorList>
    </citation>
    <scope>NUCLEOTIDE SEQUENCE</scope>
    <source>
        <strain evidence="2">S75</strain>
    </source>
</reference>
<accession>A0A2U3TML8</accession>